<keyword evidence="4 7" id="KW-0285">Flavoprotein</keyword>
<keyword evidence="12" id="KW-1185">Reference proteome</keyword>
<evidence type="ECO:0000256" key="4">
    <source>
        <dbReference type="ARBA" id="ARBA00022630"/>
    </source>
</evidence>
<dbReference type="SUPFAM" id="SSF47203">
    <property type="entry name" value="Acyl-CoA dehydrogenase C-terminal domain-like"/>
    <property type="match status" value="1"/>
</dbReference>
<dbReference type="KEGG" id="dmm:dnm_031570"/>
<evidence type="ECO:0000256" key="6">
    <source>
        <dbReference type="ARBA" id="ARBA00023002"/>
    </source>
</evidence>
<dbReference type="SUPFAM" id="SSF56645">
    <property type="entry name" value="Acyl-CoA dehydrogenase NM domain-like"/>
    <property type="match status" value="1"/>
</dbReference>
<dbReference type="Gene3D" id="1.10.540.10">
    <property type="entry name" value="Acyl-CoA dehydrogenase/oxidase, N-terminal domain"/>
    <property type="match status" value="1"/>
</dbReference>
<evidence type="ECO:0000259" key="8">
    <source>
        <dbReference type="Pfam" id="PF00441"/>
    </source>
</evidence>
<evidence type="ECO:0000259" key="9">
    <source>
        <dbReference type="Pfam" id="PF02770"/>
    </source>
</evidence>
<dbReference type="Gene3D" id="1.20.140.10">
    <property type="entry name" value="Butyryl-CoA Dehydrogenase, subunit A, domain 3"/>
    <property type="match status" value="1"/>
</dbReference>
<dbReference type="InterPro" id="IPR046373">
    <property type="entry name" value="Acyl-CoA_Oxase/DH_mid-dom_sf"/>
</dbReference>
<dbReference type="GO" id="GO:0050660">
    <property type="term" value="F:flavin adenine dinucleotide binding"/>
    <property type="evidence" value="ECO:0007669"/>
    <property type="project" value="InterPro"/>
</dbReference>
<protein>
    <submittedName>
        <fullName evidence="11">Acyl-CoA dehydrogenase</fullName>
    </submittedName>
</protein>
<dbReference type="Pfam" id="PF02771">
    <property type="entry name" value="Acyl-CoA_dh_N"/>
    <property type="match status" value="1"/>
</dbReference>
<dbReference type="InterPro" id="IPR006089">
    <property type="entry name" value="Acyl-CoA_DH_CS"/>
</dbReference>
<comment type="cofactor">
    <cofactor evidence="1 7">
        <name>FAD</name>
        <dbReference type="ChEBI" id="CHEBI:57692"/>
    </cofactor>
</comment>
<proteinExistence type="inferred from homology"/>
<name>A0A975BL78_9BACT</name>
<reference evidence="11" key="1">
    <citation type="journal article" date="2021" name="Microb. Physiol.">
        <title>Proteogenomic Insights into the Physiology of Marine, Sulfate-Reducing, Filamentous Desulfonema limicola and Desulfonema magnum.</title>
        <authorList>
            <person name="Schnaars V."/>
            <person name="Wohlbrand L."/>
            <person name="Scheve S."/>
            <person name="Hinrichs C."/>
            <person name="Reinhardt R."/>
            <person name="Rabus R."/>
        </authorList>
    </citation>
    <scope>NUCLEOTIDE SEQUENCE</scope>
    <source>
        <strain evidence="11">4be13</strain>
    </source>
</reference>
<evidence type="ECO:0000313" key="12">
    <source>
        <dbReference type="Proteomes" id="UP000663722"/>
    </source>
</evidence>
<dbReference type="InterPro" id="IPR036250">
    <property type="entry name" value="AcylCo_DH-like_C"/>
</dbReference>
<dbReference type="FunFam" id="2.40.110.10:FF:000002">
    <property type="entry name" value="Acyl-CoA dehydrogenase fadE12"/>
    <property type="match status" value="1"/>
</dbReference>
<dbReference type="Pfam" id="PF02770">
    <property type="entry name" value="Acyl-CoA_dh_M"/>
    <property type="match status" value="1"/>
</dbReference>
<evidence type="ECO:0000259" key="10">
    <source>
        <dbReference type="Pfam" id="PF02771"/>
    </source>
</evidence>
<dbReference type="RefSeq" id="WP_207682459.1">
    <property type="nucleotide sequence ID" value="NZ_CP061800.1"/>
</dbReference>
<evidence type="ECO:0000313" key="11">
    <source>
        <dbReference type="EMBL" id="QTA87129.1"/>
    </source>
</evidence>
<dbReference type="PANTHER" id="PTHR43884">
    <property type="entry name" value="ACYL-COA DEHYDROGENASE"/>
    <property type="match status" value="1"/>
</dbReference>
<organism evidence="11 12">
    <name type="scientific">Desulfonema magnum</name>
    <dbReference type="NCBI Taxonomy" id="45655"/>
    <lineage>
        <taxon>Bacteria</taxon>
        <taxon>Pseudomonadati</taxon>
        <taxon>Thermodesulfobacteriota</taxon>
        <taxon>Desulfobacteria</taxon>
        <taxon>Desulfobacterales</taxon>
        <taxon>Desulfococcaceae</taxon>
        <taxon>Desulfonema</taxon>
    </lineage>
</organism>
<evidence type="ECO:0000256" key="5">
    <source>
        <dbReference type="ARBA" id="ARBA00022827"/>
    </source>
</evidence>
<keyword evidence="6 7" id="KW-0560">Oxidoreductase</keyword>
<feature type="domain" description="Acyl-CoA dehydrogenase/oxidase N-terminal" evidence="10">
    <location>
        <begin position="5"/>
        <end position="116"/>
    </location>
</feature>
<dbReference type="InterPro" id="IPR009075">
    <property type="entry name" value="AcylCo_DH/oxidase_C"/>
</dbReference>
<feature type="domain" description="Acyl-CoA dehydrogenase/oxidase C-terminal" evidence="8">
    <location>
        <begin position="229"/>
        <end position="378"/>
    </location>
</feature>
<dbReference type="Pfam" id="PF00441">
    <property type="entry name" value="Acyl-CoA_dh_1"/>
    <property type="match status" value="1"/>
</dbReference>
<sequence length="381" mass="42078">MYSLTREQVETRKAAREFAEGEFRDIALELDKKETFDERLWQKAAELGFLGVFVEEKYDGLGMGYLDQCVIVEEFARVDLGIAHAIESTFFGTQLIQLIGSEEQKMKYLPAICNGEMRMGMAITEPDAGSDVSAVSTTAVLDNDEYVINGSKVFITNANLADFIVVLCVTDPDNPKKHKRFSTIIVETDRAGYSATPYHGKLSLRASNTGDVVLKNVRVPKENLLGKAGQGFYNIMEFFNRSRVQVAALSVGTAQGALDKAVSHVRNRSQFGKPLANLQLVQGKIAEMATKTEVARSVCYRAASMLDSGTPDPGLSSMAKWYCAEVAVQVADEAIQLHGGYGILEEYGVAHYWRNAKVLEIFEGSKEVEKVIIARKILGRF</sequence>
<feature type="domain" description="Acyl-CoA oxidase/dehydrogenase middle" evidence="9">
    <location>
        <begin position="121"/>
        <end position="217"/>
    </location>
</feature>
<comment type="subunit">
    <text evidence="3">Homotetramer.</text>
</comment>
<dbReference type="Gene3D" id="2.40.110.10">
    <property type="entry name" value="Butyryl-CoA Dehydrogenase, subunit A, domain 2"/>
    <property type="match status" value="1"/>
</dbReference>
<dbReference type="FunFam" id="1.20.140.10:FF:000001">
    <property type="entry name" value="Acyl-CoA dehydrogenase"/>
    <property type="match status" value="1"/>
</dbReference>
<evidence type="ECO:0000256" key="3">
    <source>
        <dbReference type="ARBA" id="ARBA00011881"/>
    </source>
</evidence>
<dbReference type="PROSITE" id="PS00072">
    <property type="entry name" value="ACYL_COA_DH_1"/>
    <property type="match status" value="1"/>
</dbReference>
<dbReference type="InterPro" id="IPR037069">
    <property type="entry name" value="AcylCoA_DH/ox_N_sf"/>
</dbReference>
<evidence type="ECO:0000256" key="1">
    <source>
        <dbReference type="ARBA" id="ARBA00001974"/>
    </source>
</evidence>
<dbReference type="GO" id="GO:0003995">
    <property type="term" value="F:acyl-CoA dehydrogenase activity"/>
    <property type="evidence" value="ECO:0007669"/>
    <property type="project" value="InterPro"/>
</dbReference>
<dbReference type="EMBL" id="CP061800">
    <property type="protein sequence ID" value="QTA87129.1"/>
    <property type="molecule type" value="Genomic_DNA"/>
</dbReference>
<comment type="similarity">
    <text evidence="2 7">Belongs to the acyl-CoA dehydrogenase family.</text>
</comment>
<accession>A0A975BL78</accession>
<dbReference type="InterPro" id="IPR009100">
    <property type="entry name" value="AcylCoA_DH/oxidase_NM_dom_sf"/>
</dbReference>
<dbReference type="Proteomes" id="UP000663722">
    <property type="component" value="Chromosome"/>
</dbReference>
<dbReference type="AlphaFoldDB" id="A0A975BL78"/>
<gene>
    <name evidence="11" type="ORF">dnm_031570</name>
</gene>
<dbReference type="InterPro" id="IPR013786">
    <property type="entry name" value="AcylCoA_DH/ox_N"/>
</dbReference>
<dbReference type="PANTHER" id="PTHR43884:SF12">
    <property type="entry name" value="ISOVALERYL-COA DEHYDROGENASE, MITOCHONDRIAL-RELATED"/>
    <property type="match status" value="1"/>
</dbReference>
<keyword evidence="5 7" id="KW-0274">FAD</keyword>
<evidence type="ECO:0000256" key="2">
    <source>
        <dbReference type="ARBA" id="ARBA00009347"/>
    </source>
</evidence>
<evidence type="ECO:0000256" key="7">
    <source>
        <dbReference type="RuleBase" id="RU362125"/>
    </source>
</evidence>
<dbReference type="InterPro" id="IPR006091">
    <property type="entry name" value="Acyl-CoA_Oxase/DH_mid-dom"/>
</dbReference>